<dbReference type="Gene3D" id="1.10.472.10">
    <property type="entry name" value="Cyclin-like"/>
    <property type="match status" value="1"/>
</dbReference>
<accession>J9EGY4</accession>
<name>J9EGY4_WUCBA</name>
<dbReference type="InterPro" id="IPR036915">
    <property type="entry name" value="Cyclin-like_sf"/>
</dbReference>
<evidence type="ECO:0000313" key="3">
    <source>
        <dbReference type="Proteomes" id="UP000004810"/>
    </source>
</evidence>
<evidence type="ECO:0000313" key="2">
    <source>
        <dbReference type="EMBL" id="EJW81726.1"/>
    </source>
</evidence>
<comment type="similarity">
    <text evidence="1">Belongs to the cyclin-dependent kinase 5 activator family.</text>
</comment>
<reference evidence="3" key="1">
    <citation type="submission" date="2012-08" db="EMBL/GenBank/DDBJ databases">
        <title>The Genome Sequence of Wuchereria bancrofti.</title>
        <authorList>
            <person name="Nutman T.B."/>
            <person name="Fink D.L."/>
            <person name="Russ C."/>
            <person name="Young S."/>
            <person name="Zeng Q."/>
            <person name="Koehrsen M."/>
            <person name="Alvarado L."/>
            <person name="Berlin A."/>
            <person name="Chapman S.B."/>
            <person name="Chen Z."/>
            <person name="Freedman E."/>
            <person name="Gellesch M."/>
            <person name="Goldberg J."/>
            <person name="Griggs A."/>
            <person name="Gujja S."/>
            <person name="Heilman E.R."/>
            <person name="Heiman D."/>
            <person name="Hepburn T."/>
            <person name="Howarth C."/>
            <person name="Jen D."/>
            <person name="Larson L."/>
            <person name="Lewis B."/>
            <person name="Mehta T."/>
            <person name="Park D."/>
            <person name="Pearson M."/>
            <person name="Roberts A."/>
            <person name="Saif S."/>
            <person name="Shea T."/>
            <person name="Shenoy N."/>
            <person name="Sisk P."/>
            <person name="Stolte C."/>
            <person name="Sykes S."/>
            <person name="Walk T."/>
            <person name="White J."/>
            <person name="Yandava C."/>
            <person name="Haas B."/>
            <person name="Henn M.R."/>
            <person name="Nusbaum C."/>
            <person name="Birren B."/>
        </authorList>
    </citation>
    <scope>NUCLEOTIDE SEQUENCE [LARGE SCALE GENOMIC DNA]</scope>
    <source>
        <strain evidence="3">NA</strain>
    </source>
</reference>
<dbReference type="GO" id="GO:0061575">
    <property type="term" value="F:cyclin-dependent protein serine/threonine kinase activator activity"/>
    <property type="evidence" value="ECO:0007669"/>
    <property type="project" value="InterPro"/>
</dbReference>
<evidence type="ECO:0008006" key="4">
    <source>
        <dbReference type="Google" id="ProtNLM"/>
    </source>
</evidence>
<comment type="caution">
    <text evidence="2">The sequence shown here is derived from an EMBL/GenBank/DDBJ whole genome shotgun (WGS) entry which is preliminary data.</text>
</comment>
<sequence>MVSNNETIKTVEELQSVVLTCLYISYSYIGNEISYPLKPFLVDQDRDRFWDRCVQIVNERSADMLRLNSSTTYFTEIFAELKHYALE</sequence>
<gene>
    <name evidence="2" type="ORF">WUBG_07366</name>
</gene>
<dbReference type="EMBL" id="ADBV01003420">
    <property type="protein sequence ID" value="EJW81726.1"/>
    <property type="molecule type" value="Genomic_DNA"/>
</dbReference>
<proteinExistence type="inferred from homology"/>
<dbReference type="PANTHER" id="PTHR23401:SF0">
    <property type="entry name" value="CYCLIN-DEPENDENT KINASE 5 ACTIVATOR"/>
    <property type="match status" value="1"/>
</dbReference>
<evidence type="ECO:0000256" key="1">
    <source>
        <dbReference type="ARBA" id="ARBA00010175"/>
    </source>
</evidence>
<dbReference type="Pfam" id="PF03261">
    <property type="entry name" value="CDK5_activator"/>
    <property type="match status" value="1"/>
</dbReference>
<dbReference type="GO" id="GO:0007411">
    <property type="term" value="P:axon guidance"/>
    <property type="evidence" value="ECO:0007669"/>
    <property type="project" value="TreeGrafter"/>
</dbReference>
<dbReference type="Proteomes" id="UP000004810">
    <property type="component" value="Unassembled WGS sequence"/>
</dbReference>
<protein>
    <recommendedName>
        <fullName evidence="4">Cyclin-dependent kinase 5 activator 1</fullName>
    </recommendedName>
</protein>
<dbReference type="InterPro" id="IPR004944">
    <property type="entry name" value="CDK5_activator"/>
</dbReference>
<dbReference type="GO" id="GO:0030426">
    <property type="term" value="C:growth cone"/>
    <property type="evidence" value="ECO:0007669"/>
    <property type="project" value="TreeGrafter"/>
</dbReference>
<dbReference type="GO" id="GO:0019901">
    <property type="term" value="F:protein kinase binding"/>
    <property type="evidence" value="ECO:0007669"/>
    <property type="project" value="TreeGrafter"/>
</dbReference>
<dbReference type="AlphaFoldDB" id="J9EGY4"/>
<dbReference type="GO" id="GO:0005737">
    <property type="term" value="C:cytoplasm"/>
    <property type="evidence" value="ECO:0007669"/>
    <property type="project" value="TreeGrafter"/>
</dbReference>
<organism evidence="2 3">
    <name type="scientific">Wuchereria bancrofti</name>
    <dbReference type="NCBI Taxonomy" id="6293"/>
    <lineage>
        <taxon>Eukaryota</taxon>
        <taxon>Metazoa</taxon>
        <taxon>Ecdysozoa</taxon>
        <taxon>Nematoda</taxon>
        <taxon>Chromadorea</taxon>
        <taxon>Rhabditida</taxon>
        <taxon>Spirurina</taxon>
        <taxon>Spiruromorpha</taxon>
        <taxon>Filarioidea</taxon>
        <taxon>Onchocercidae</taxon>
        <taxon>Wuchereria</taxon>
    </lineage>
</organism>
<dbReference type="GO" id="GO:0016533">
    <property type="term" value="C:protein kinase 5 complex"/>
    <property type="evidence" value="ECO:0007669"/>
    <property type="project" value="InterPro"/>
</dbReference>
<dbReference type="SUPFAM" id="SSF47954">
    <property type="entry name" value="Cyclin-like"/>
    <property type="match status" value="1"/>
</dbReference>
<dbReference type="PANTHER" id="PTHR23401">
    <property type="entry name" value="CYCLIN DEPENDANT KINASE-5 ACTIVATOR"/>
    <property type="match status" value="1"/>
</dbReference>